<organism evidence="3 4">
    <name type="scientific">Thalassorhabdus alkalitolerans</name>
    <dbReference type="NCBI Taxonomy" id="2282697"/>
    <lineage>
        <taxon>Bacteria</taxon>
        <taxon>Bacillati</taxon>
        <taxon>Bacillota</taxon>
        <taxon>Bacilli</taxon>
        <taxon>Bacillales</taxon>
        <taxon>Bacillaceae</taxon>
        <taxon>Thalassorhabdus</taxon>
    </lineage>
</organism>
<dbReference type="InterPro" id="IPR025542">
    <property type="entry name" value="YacH"/>
</dbReference>
<reference evidence="4" key="1">
    <citation type="journal article" date="2019" name="Int. J. Syst. Evol. Microbiol.">
        <title>The Global Catalogue of Microorganisms (GCM) 10K type strain sequencing project: providing services to taxonomists for standard genome sequencing and annotation.</title>
        <authorList>
            <consortium name="The Broad Institute Genomics Platform"/>
            <consortium name="The Broad Institute Genome Sequencing Center for Infectious Disease"/>
            <person name="Wu L."/>
            <person name="Ma J."/>
        </authorList>
    </citation>
    <scope>NUCLEOTIDE SEQUENCE [LARGE SCALE GENOMIC DNA]</scope>
    <source>
        <strain evidence="4">CECT 7184</strain>
    </source>
</reference>
<evidence type="ECO:0000313" key="3">
    <source>
        <dbReference type="EMBL" id="MFC5713761.1"/>
    </source>
</evidence>
<feature type="domain" description="UVR" evidence="2">
    <location>
        <begin position="135"/>
        <end position="170"/>
    </location>
</feature>
<evidence type="ECO:0000313" key="4">
    <source>
        <dbReference type="Proteomes" id="UP001596142"/>
    </source>
</evidence>
<gene>
    <name evidence="3" type="ORF">ACFPU1_13390</name>
</gene>
<evidence type="ECO:0000259" key="2">
    <source>
        <dbReference type="PROSITE" id="PS50151"/>
    </source>
</evidence>
<dbReference type="PANTHER" id="PTHR38430:SF1">
    <property type="entry name" value="PROTEIN-ARGININE KINASE ACTIVATOR PROTEIN"/>
    <property type="match status" value="1"/>
</dbReference>
<protein>
    <submittedName>
        <fullName evidence="3">UvrB/UvrC motif-containing protein</fullName>
    </submittedName>
</protein>
<comment type="caution">
    <text evidence="3">The sequence shown here is derived from an EMBL/GenBank/DDBJ whole genome shotgun (WGS) entry which is preliminary data.</text>
</comment>
<name>A0ABW0YNM8_9BACI</name>
<keyword evidence="4" id="KW-1185">Reference proteome</keyword>
<dbReference type="PIRSF" id="PIRSF015034">
    <property type="entry name" value="YacH"/>
    <property type="match status" value="1"/>
</dbReference>
<dbReference type="EMBL" id="JBHSOZ010000007">
    <property type="protein sequence ID" value="MFC5713761.1"/>
    <property type="molecule type" value="Genomic_DNA"/>
</dbReference>
<dbReference type="Gene3D" id="4.10.860.10">
    <property type="entry name" value="UVR domain"/>
    <property type="match status" value="1"/>
</dbReference>
<dbReference type="Pfam" id="PF02151">
    <property type="entry name" value="UVR"/>
    <property type="match status" value="1"/>
</dbReference>
<dbReference type="SUPFAM" id="SSF46600">
    <property type="entry name" value="C-terminal UvrC-binding domain of UvrB"/>
    <property type="match status" value="1"/>
</dbReference>
<dbReference type="Proteomes" id="UP001596142">
    <property type="component" value="Unassembled WGS sequence"/>
</dbReference>
<accession>A0ABW0YNM8</accession>
<dbReference type="PROSITE" id="PS50151">
    <property type="entry name" value="UVR"/>
    <property type="match status" value="1"/>
</dbReference>
<dbReference type="PANTHER" id="PTHR38430">
    <property type="entry name" value="PROTEIN-ARGININE KINASE ACTIVATOR PROTEIN"/>
    <property type="match status" value="1"/>
</dbReference>
<evidence type="ECO:0000256" key="1">
    <source>
        <dbReference type="SAM" id="Coils"/>
    </source>
</evidence>
<dbReference type="InterPro" id="IPR001943">
    <property type="entry name" value="UVR_dom"/>
</dbReference>
<feature type="coiled-coil region" evidence="1">
    <location>
        <begin position="131"/>
        <end position="170"/>
    </location>
</feature>
<proteinExistence type="predicted"/>
<dbReference type="InterPro" id="IPR036876">
    <property type="entry name" value="UVR_dom_sf"/>
</dbReference>
<dbReference type="RefSeq" id="WP_385941984.1">
    <property type="nucleotide sequence ID" value="NZ_JBHSOZ010000007.1"/>
</dbReference>
<sequence length="178" mass="20485">MLCQECQERTASLHFTNIINGKKTEVHLCDQCAKEKGESMYVPNYSIQDLLSGLLNFEPPKSSSSSTQTRRPRQLVCNKCGMNYETFAKKGRFGCSYCYQAFDKKLDPIFKRVHSGNHLHSGKVPKRIGGRLKLSRQIDDLREKMRQYIASEEFEEAAEIRDKIRELEKSIQDKGEGE</sequence>
<keyword evidence="1" id="KW-0175">Coiled coil</keyword>